<feature type="domain" description="DUF1588" evidence="4">
    <location>
        <begin position="589"/>
        <end position="689"/>
    </location>
</feature>
<evidence type="ECO:0000259" key="4">
    <source>
        <dbReference type="Pfam" id="PF07627"/>
    </source>
</evidence>
<dbReference type="Proteomes" id="UP000500938">
    <property type="component" value="Chromosome"/>
</dbReference>
<feature type="domain" description="DUF1587" evidence="3">
    <location>
        <begin position="114"/>
        <end position="177"/>
    </location>
</feature>
<dbReference type="InterPro" id="IPR013036">
    <property type="entry name" value="DUF1587"/>
</dbReference>
<keyword evidence="8" id="KW-1185">Reference proteome</keyword>
<reference evidence="7 8" key="1">
    <citation type="submission" date="2020-05" db="EMBL/GenBank/DDBJ databases">
        <title>Complete genome sequence of Gemmatimonas greenlandica TET16.</title>
        <authorList>
            <person name="Zeng Y."/>
        </authorList>
    </citation>
    <scope>NUCLEOTIDE SEQUENCE [LARGE SCALE GENOMIC DNA]</scope>
    <source>
        <strain evidence="7 8">TET16</strain>
    </source>
</reference>
<evidence type="ECO:0000313" key="7">
    <source>
        <dbReference type="EMBL" id="QJR38250.1"/>
    </source>
</evidence>
<sequence length="791" mass="87139">MRATNGTGRAFTRESAGARGITMGALDDVVQRYCAGCHNPTQRRGNLDLKSYSVTSANAALPTSEKMIRKLRAQMMPPPGSKRPTGDTLDALVETLERVVDGAAPVNPGTRTFQRLNRPEYERVIRDLLSLEVTSGDWLPLDTKSANFDNISDVQSLSPTLLEGYLNAAAAVSRMAIGDRKAPVGQATYKTSPFASQHPWDHVDGTPYGTRGGLVLLHTFPADGEYEFRLNVGGGVGRPVEDLDVSIDGERVALLRYDRGIARNGESADAPLGADYIRSEPIKVKAGQRKVSVAFAKSAEGPYEDLIKPHEWSRASSGTGAAGTTEPPPLMEVFVAGPYRVTGVSDSPSRKRVFTCAPTAATQQRACAEQIFTRLGTRAYRRPLTANDKASLMKFYDQGAKNGGDNAFEEGVRLGLQAMLASPYFVFRFEKEPTTTAAGTDYNIDDLELATRLSFFLWSTIPDDRLLAAARTKTLHTPAVFQAQVKRMLADPRADALATRFAAQWLRLQDLEKVHPDAFLFPDFDLKLAQSMQRETELFFEDVVRNDRSVLTMFTADSTFVNERLAKHYGIPNVTGEGFRKVAYADDQRRGVLGHGSVLVQTSLGNRTSPVLRGKWVMEVLLGTPPPPPPPNIPDLEQTAGSKDGKQLTTRERMEMHRANPTCRSCHNFMDPIGLALDNFDVTGKLRYRENGALLDTRGQLYDGTALTTPIDLSKALLKRPVPLMRNFTENLMAYALGRRVEDYDQTTVRTITRDAERNKYKFSSFVMGVVNSKAFHSKRAEPVSADASQN</sequence>
<dbReference type="Pfam" id="PF07624">
    <property type="entry name" value="PSD2"/>
    <property type="match status" value="1"/>
</dbReference>
<dbReference type="InterPro" id="IPR013039">
    <property type="entry name" value="DUF1588"/>
</dbReference>
<evidence type="ECO:0000256" key="1">
    <source>
        <dbReference type="SAM" id="MobiDB-lite"/>
    </source>
</evidence>
<gene>
    <name evidence="7" type="ORF">HKW67_14925</name>
</gene>
<dbReference type="InterPro" id="IPR013042">
    <property type="entry name" value="DUF1592"/>
</dbReference>
<feature type="domain" description="DUF1592" evidence="5">
    <location>
        <begin position="444"/>
        <end position="571"/>
    </location>
</feature>
<feature type="domain" description="DUF1595" evidence="6">
    <location>
        <begin position="367"/>
        <end position="430"/>
    </location>
</feature>
<protein>
    <submittedName>
        <fullName evidence="7">DUF1592 domain-containing protein</fullName>
    </submittedName>
</protein>
<dbReference type="Pfam" id="PF07626">
    <property type="entry name" value="PSD3"/>
    <property type="match status" value="1"/>
</dbReference>
<name>A0A6M4IUA4_9BACT</name>
<dbReference type="InterPro" id="IPR011478">
    <property type="entry name" value="DUF1585"/>
</dbReference>
<dbReference type="EMBL" id="CP053085">
    <property type="protein sequence ID" value="QJR38250.1"/>
    <property type="molecule type" value="Genomic_DNA"/>
</dbReference>
<feature type="domain" description="DUF1585" evidence="2">
    <location>
        <begin position="703"/>
        <end position="776"/>
    </location>
</feature>
<evidence type="ECO:0000313" key="8">
    <source>
        <dbReference type="Proteomes" id="UP000500938"/>
    </source>
</evidence>
<feature type="region of interest" description="Disordered" evidence="1">
    <location>
        <begin position="625"/>
        <end position="644"/>
    </location>
</feature>
<evidence type="ECO:0000259" key="5">
    <source>
        <dbReference type="Pfam" id="PF07631"/>
    </source>
</evidence>
<dbReference type="InterPro" id="IPR013043">
    <property type="entry name" value="DUF1595"/>
</dbReference>
<dbReference type="Pfam" id="PF07627">
    <property type="entry name" value="PSCyt3"/>
    <property type="match status" value="1"/>
</dbReference>
<proteinExistence type="predicted"/>
<accession>A0A6M4IUA4</accession>
<dbReference type="KEGG" id="ggr:HKW67_14925"/>
<evidence type="ECO:0000259" key="2">
    <source>
        <dbReference type="Pfam" id="PF07624"/>
    </source>
</evidence>
<evidence type="ECO:0000259" key="6">
    <source>
        <dbReference type="Pfam" id="PF07637"/>
    </source>
</evidence>
<evidence type="ECO:0000259" key="3">
    <source>
        <dbReference type="Pfam" id="PF07626"/>
    </source>
</evidence>
<organism evidence="7 8">
    <name type="scientific">Gemmatimonas groenlandica</name>
    <dbReference type="NCBI Taxonomy" id="2732249"/>
    <lineage>
        <taxon>Bacteria</taxon>
        <taxon>Pseudomonadati</taxon>
        <taxon>Gemmatimonadota</taxon>
        <taxon>Gemmatimonadia</taxon>
        <taxon>Gemmatimonadales</taxon>
        <taxon>Gemmatimonadaceae</taxon>
        <taxon>Gemmatimonas</taxon>
    </lineage>
</organism>
<dbReference type="Pfam" id="PF07637">
    <property type="entry name" value="PSD5"/>
    <property type="match status" value="1"/>
</dbReference>
<dbReference type="AlphaFoldDB" id="A0A6M4IUA4"/>
<dbReference type="Pfam" id="PF07631">
    <property type="entry name" value="PSD4"/>
    <property type="match status" value="1"/>
</dbReference>